<gene>
    <name evidence="1" type="ORF">DSO57_1009426</name>
</gene>
<keyword evidence="2" id="KW-1185">Reference proteome</keyword>
<evidence type="ECO:0000313" key="1">
    <source>
        <dbReference type="EMBL" id="KAJ9066441.1"/>
    </source>
</evidence>
<proteinExistence type="predicted"/>
<dbReference type="EMBL" id="QTSX02004290">
    <property type="protein sequence ID" value="KAJ9066441.1"/>
    <property type="molecule type" value="Genomic_DNA"/>
</dbReference>
<sequence length="138" mass="15879">MDTNNKNIIIYICGTQLPGISQSVKYQGVDHQGVKLITVALSSTDKPLSELPHIFYPDQWEEDTCCQSCRRFATNKASQEEWERLTRHLEMTDRGREFIKNEFTRLLKDWYRPKEDLAPVEGQVHGGDALLVIGKVLE</sequence>
<evidence type="ECO:0000313" key="2">
    <source>
        <dbReference type="Proteomes" id="UP001165960"/>
    </source>
</evidence>
<comment type="caution">
    <text evidence="1">The sequence shown here is derived from an EMBL/GenBank/DDBJ whole genome shotgun (WGS) entry which is preliminary data.</text>
</comment>
<organism evidence="1 2">
    <name type="scientific">Entomophthora muscae</name>
    <dbReference type="NCBI Taxonomy" id="34485"/>
    <lineage>
        <taxon>Eukaryota</taxon>
        <taxon>Fungi</taxon>
        <taxon>Fungi incertae sedis</taxon>
        <taxon>Zoopagomycota</taxon>
        <taxon>Entomophthoromycotina</taxon>
        <taxon>Entomophthoromycetes</taxon>
        <taxon>Entomophthorales</taxon>
        <taxon>Entomophthoraceae</taxon>
        <taxon>Entomophthora</taxon>
    </lineage>
</organism>
<dbReference type="Proteomes" id="UP001165960">
    <property type="component" value="Unassembled WGS sequence"/>
</dbReference>
<name>A0ACC2SW84_9FUNG</name>
<reference evidence="1" key="1">
    <citation type="submission" date="2022-04" db="EMBL/GenBank/DDBJ databases">
        <title>Genome of the entomopathogenic fungus Entomophthora muscae.</title>
        <authorList>
            <person name="Elya C."/>
            <person name="Lovett B.R."/>
            <person name="Lee E."/>
            <person name="Macias A.M."/>
            <person name="Hajek A.E."/>
            <person name="De Bivort B.L."/>
            <person name="Kasson M.T."/>
            <person name="De Fine Licht H.H."/>
            <person name="Stajich J.E."/>
        </authorList>
    </citation>
    <scope>NUCLEOTIDE SEQUENCE</scope>
    <source>
        <strain evidence="1">Berkeley</strain>
    </source>
</reference>
<protein>
    <submittedName>
        <fullName evidence="1">Uncharacterized protein</fullName>
    </submittedName>
</protein>
<accession>A0ACC2SW84</accession>